<accession>A0A8X6PGS8</accession>
<protein>
    <submittedName>
        <fullName evidence="1">Uncharacterized protein</fullName>
    </submittedName>
</protein>
<reference evidence="1" key="1">
    <citation type="submission" date="2020-08" db="EMBL/GenBank/DDBJ databases">
        <title>Multicomponent nature underlies the extraordinary mechanical properties of spider dragline silk.</title>
        <authorList>
            <person name="Kono N."/>
            <person name="Nakamura H."/>
            <person name="Mori M."/>
            <person name="Yoshida Y."/>
            <person name="Ohtoshi R."/>
            <person name="Malay A.D."/>
            <person name="Moran D.A.P."/>
            <person name="Tomita M."/>
            <person name="Numata K."/>
            <person name="Arakawa K."/>
        </authorList>
    </citation>
    <scope>NUCLEOTIDE SEQUENCE</scope>
</reference>
<dbReference type="EMBL" id="BMAW01116278">
    <property type="protein sequence ID" value="GFT69982.1"/>
    <property type="molecule type" value="Genomic_DNA"/>
</dbReference>
<gene>
    <name evidence="1" type="ORF">NPIL_405581</name>
</gene>
<proteinExistence type="predicted"/>
<dbReference type="Proteomes" id="UP000887013">
    <property type="component" value="Unassembled WGS sequence"/>
</dbReference>
<comment type="caution">
    <text evidence="1">The sequence shown here is derived from an EMBL/GenBank/DDBJ whole genome shotgun (WGS) entry which is preliminary data.</text>
</comment>
<evidence type="ECO:0000313" key="1">
    <source>
        <dbReference type="EMBL" id="GFT69982.1"/>
    </source>
</evidence>
<sequence>MISSAKSGHVTNKAFSFPGWFPIRSVNVKSLQTFLLRPFSRVIKVEETSPKTHILRDMGLHDRFLSKKSHVTEHFGALPSSLLLFRHRPLAKRN</sequence>
<name>A0A8X6PGS8_NEPPI</name>
<evidence type="ECO:0000313" key="2">
    <source>
        <dbReference type="Proteomes" id="UP000887013"/>
    </source>
</evidence>
<dbReference type="AlphaFoldDB" id="A0A8X6PGS8"/>
<organism evidence="1 2">
    <name type="scientific">Nephila pilipes</name>
    <name type="common">Giant wood spider</name>
    <name type="synonym">Nephila maculata</name>
    <dbReference type="NCBI Taxonomy" id="299642"/>
    <lineage>
        <taxon>Eukaryota</taxon>
        <taxon>Metazoa</taxon>
        <taxon>Ecdysozoa</taxon>
        <taxon>Arthropoda</taxon>
        <taxon>Chelicerata</taxon>
        <taxon>Arachnida</taxon>
        <taxon>Araneae</taxon>
        <taxon>Araneomorphae</taxon>
        <taxon>Entelegynae</taxon>
        <taxon>Araneoidea</taxon>
        <taxon>Nephilidae</taxon>
        <taxon>Nephila</taxon>
    </lineage>
</organism>
<keyword evidence="2" id="KW-1185">Reference proteome</keyword>